<evidence type="ECO:0000259" key="11">
    <source>
        <dbReference type="PROSITE" id="PS50110"/>
    </source>
</evidence>
<dbReference type="Gene3D" id="3.40.50.2300">
    <property type="match status" value="1"/>
</dbReference>
<dbReference type="PANTHER" id="PTHR42713:SF3">
    <property type="entry name" value="TRANSCRIPTIONAL REGULATORY PROTEIN HPTR"/>
    <property type="match status" value="1"/>
</dbReference>
<keyword evidence="7" id="KW-0804">Transcription</keyword>
<dbReference type="InterPro" id="IPR009057">
    <property type="entry name" value="Homeodomain-like_sf"/>
</dbReference>
<evidence type="ECO:0000256" key="7">
    <source>
        <dbReference type="ARBA" id="ARBA00023163"/>
    </source>
</evidence>
<dbReference type="SMART" id="SM00448">
    <property type="entry name" value="REC"/>
    <property type="match status" value="1"/>
</dbReference>
<evidence type="ECO:0000256" key="4">
    <source>
        <dbReference type="ARBA" id="ARBA00023012"/>
    </source>
</evidence>
<evidence type="ECO:0000256" key="2">
    <source>
        <dbReference type="ARBA" id="ARBA00022490"/>
    </source>
</evidence>
<evidence type="ECO:0000256" key="9">
    <source>
        <dbReference type="SAM" id="Coils"/>
    </source>
</evidence>
<evidence type="ECO:0000256" key="8">
    <source>
        <dbReference type="PROSITE-ProRule" id="PRU00169"/>
    </source>
</evidence>
<dbReference type="EMBL" id="VIVN01000029">
    <property type="protein sequence ID" value="TWD88270.1"/>
    <property type="molecule type" value="Genomic_DNA"/>
</dbReference>
<dbReference type="SUPFAM" id="SSF46689">
    <property type="entry name" value="Homeodomain-like"/>
    <property type="match status" value="1"/>
</dbReference>
<dbReference type="InterPro" id="IPR018060">
    <property type="entry name" value="HTH_AraC"/>
</dbReference>
<dbReference type="AlphaFoldDB" id="A0A561CB77"/>
<evidence type="ECO:0000256" key="1">
    <source>
        <dbReference type="ARBA" id="ARBA00004496"/>
    </source>
</evidence>
<dbReference type="GO" id="GO:0043565">
    <property type="term" value="F:sequence-specific DNA binding"/>
    <property type="evidence" value="ECO:0007669"/>
    <property type="project" value="InterPro"/>
</dbReference>
<comment type="caution">
    <text evidence="12">The sequence shown here is derived from an EMBL/GenBank/DDBJ whole genome shotgun (WGS) entry which is preliminary data.</text>
</comment>
<dbReference type="Proteomes" id="UP000319671">
    <property type="component" value="Unassembled WGS sequence"/>
</dbReference>
<protein>
    <submittedName>
        <fullName evidence="12">Two-component system response regulator YesN</fullName>
    </submittedName>
</protein>
<accession>A0A561CB77</accession>
<reference evidence="12 13" key="1">
    <citation type="submission" date="2019-06" db="EMBL/GenBank/DDBJ databases">
        <title>Sorghum-associated microbial communities from plants grown in Nebraska, USA.</title>
        <authorList>
            <person name="Schachtman D."/>
        </authorList>
    </citation>
    <scope>NUCLEOTIDE SEQUENCE [LARGE SCALE GENOMIC DNA]</scope>
    <source>
        <strain evidence="12 13">2482</strain>
    </source>
</reference>
<keyword evidence="4" id="KW-0902">Two-component regulatory system</keyword>
<sequence length="520" mass="60593">MYKVLLVDDERIITDGMSKVIKWESIGSSLIGTAKNGLEAFEKITQNKPDIVISDIKMPGMNGLELVAKVHEHYPEIRFILLSGFSEFDYAKQAMVYGVKHYLLKPCNENTIIEALKEISEELNQEKEREQFINNMQETLENVLPYAKEQWLKEYITNIYENTDSKSYQKLLELDLDISNVRLVLFQIEGPFQVEQLFAIKNIAELNFKSYILSCSVGELILVLVKDDGENSLLYEKIEKIRKNFYQYYQLDCTIAVSETGNISIANKLYKEALDCLNYRFYLGEGSIITKEDIDSQNDDHDQQEFYYDDQKFCRLVKSGCWREVEDEIITFFDYLAELRFDISATKSYVIQLFNSMIRLCDTNSMNSYLTKLQVLLELETIQSMKSFFKDIAEEITDVFFQQTKNRHSAIISRVLEIIKSHIANPQLSLQWVANEMLYMNADYLGKLFKKETGEKFSNYLTRVRIEKAIYMIGNESDVKIFELAEKIGFGENAQYFSQVFKKQTGFTPSEYKRESVQGM</sequence>
<name>A0A561CB77_9BACI</name>
<keyword evidence="6" id="KW-0238">DNA-binding</keyword>
<dbReference type="Pfam" id="PF00072">
    <property type="entry name" value="Response_reg"/>
    <property type="match status" value="1"/>
</dbReference>
<keyword evidence="9" id="KW-0175">Coiled coil</keyword>
<evidence type="ECO:0000256" key="6">
    <source>
        <dbReference type="ARBA" id="ARBA00023125"/>
    </source>
</evidence>
<dbReference type="RefSeq" id="WP_144568675.1">
    <property type="nucleotide sequence ID" value="NZ_VIVN01000029.1"/>
</dbReference>
<evidence type="ECO:0000313" key="12">
    <source>
        <dbReference type="EMBL" id="TWD88270.1"/>
    </source>
</evidence>
<evidence type="ECO:0000313" key="13">
    <source>
        <dbReference type="Proteomes" id="UP000319671"/>
    </source>
</evidence>
<feature type="coiled-coil region" evidence="9">
    <location>
        <begin position="109"/>
        <end position="136"/>
    </location>
</feature>
<dbReference type="SUPFAM" id="SSF52172">
    <property type="entry name" value="CheY-like"/>
    <property type="match status" value="1"/>
</dbReference>
<feature type="modified residue" description="4-aspartylphosphate" evidence="8">
    <location>
        <position position="55"/>
    </location>
</feature>
<dbReference type="InterPro" id="IPR001789">
    <property type="entry name" value="Sig_transdc_resp-reg_receiver"/>
</dbReference>
<dbReference type="GO" id="GO:0000160">
    <property type="term" value="P:phosphorelay signal transduction system"/>
    <property type="evidence" value="ECO:0007669"/>
    <property type="project" value="UniProtKB-KW"/>
</dbReference>
<dbReference type="GO" id="GO:0005737">
    <property type="term" value="C:cytoplasm"/>
    <property type="evidence" value="ECO:0007669"/>
    <property type="project" value="UniProtKB-SubCell"/>
</dbReference>
<dbReference type="Gene3D" id="1.10.10.60">
    <property type="entry name" value="Homeodomain-like"/>
    <property type="match status" value="2"/>
</dbReference>
<gene>
    <name evidence="12" type="ORF">FB550_1292</name>
</gene>
<dbReference type="GO" id="GO:0003700">
    <property type="term" value="F:DNA-binding transcription factor activity"/>
    <property type="evidence" value="ECO:0007669"/>
    <property type="project" value="InterPro"/>
</dbReference>
<evidence type="ECO:0000259" key="10">
    <source>
        <dbReference type="PROSITE" id="PS01124"/>
    </source>
</evidence>
<dbReference type="InterPro" id="IPR011006">
    <property type="entry name" value="CheY-like_superfamily"/>
</dbReference>
<dbReference type="PROSITE" id="PS50110">
    <property type="entry name" value="RESPONSE_REGULATORY"/>
    <property type="match status" value="1"/>
</dbReference>
<keyword evidence="13" id="KW-1185">Reference proteome</keyword>
<dbReference type="PROSITE" id="PS01124">
    <property type="entry name" value="HTH_ARAC_FAMILY_2"/>
    <property type="match status" value="1"/>
</dbReference>
<feature type="domain" description="HTH araC/xylS-type" evidence="10">
    <location>
        <begin position="413"/>
        <end position="515"/>
    </location>
</feature>
<keyword evidence="2" id="KW-0963">Cytoplasm</keyword>
<dbReference type="SMART" id="SM00342">
    <property type="entry name" value="HTH_ARAC"/>
    <property type="match status" value="1"/>
</dbReference>
<keyword evidence="3 8" id="KW-0597">Phosphoprotein</keyword>
<organism evidence="12 13">
    <name type="scientific">Neobacillus bataviensis</name>
    <dbReference type="NCBI Taxonomy" id="220685"/>
    <lineage>
        <taxon>Bacteria</taxon>
        <taxon>Bacillati</taxon>
        <taxon>Bacillota</taxon>
        <taxon>Bacilli</taxon>
        <taxon>Bacillales</taxon>
        <taxon>Bacillaceae</taxon>
        <taxon>Neobacillus</taxon>
    </lineage>
</organism>
<evidence type="ECO:0000256" key="5">
    <source>
        <dbReference type="ARBA" id="ARBA00023015"/>
    </source>
</evidence>
<feature type="domain" description="Response regulatory" evidence="11">
    <location>
        <begin position="3"/>
        <end position="120"/>
    </location>
</feature>
<dbReference type="Pfam" id="PF12833">
    <property type="entry name" value="HTH_18"/>
    <property type="match status" value="1"/>
</dbReference>
<dbReference type="PANTHER" id="PTHR42713">
    <property type="entry name" value="HISTIDINE KINASE-RELATED"/>
    <property type="match status" value="1"/>
</dbReference>
<dbReference type="CDD" id="cd17536">
    <property type="entry name" value="REC_YesN-like"/>
    <property type="match status" value="1"/>
</dbReference>
<keyword evidence="5" id="KW-0805">Transcription regulation</keyword>
<comment type="subcellular location">
    <subcellularLocation>
        <location evidence="1">Cytoplasm</location>
    </subcellularLocation>
</comment>
<evidence type="ECO:0000256" key="3">
    <source>
        <dbReference type="ARBA" id="ARBA00022553"/>
    </source>
</evidence>
<proteinExistence type="predicted"/>
<dbReference type="InterPro" id="IPR051552">
    <property type="entry name" value="HptR"/>
</dbReference>